<dbReference type="InterPro" id="IPR020018">
    <property type="entry name" value="Motility-assoc_lipoprot_GldH"/>
</dbReference>
<evidence type="ECO:0000313" key="2">
    <source>
        <dbReference type="EMBL" id="SFA98136.1"/>
    </source>
</evidence>
<proteinExistence type="predicted"/>
<sequence length="170" mass="19871">MKRKILTNSFLLFFVAFGFISCDKSQVFDEYHTFEDGWKKNSVINFTFDQEVSKKPYNLFINVRDNDDYEFSNLFLIVKLEHPDGLIKVDTLEYQMAYPDGNMQGELLGNGFSDIKESKLWYKENMVFTKKGKYKLSIQQAVRQTGKIQGVEKLDGITEIGFRIESLEKQ</sequence>
<feature type="signal peptide" evidence="1">
    <location>
        <begin position="1"/>
        <end position="21"/>
    </location>
</feature>
<dbReference type="OrthoDB" id="982482at2"/>
<evidence type="ECO:0000256" key="1">
    <source>
        <dbReference type="SAM" id="SignalP"/>
    </source>
</evidence>
<reference evidence="3" key="1">
    <citation type="submission" date="2016-10" db="EMBL/GenBank/DDBJ databases">
        <authorList>
            <person name="Varghese N."/>
            <person name="Submissions S."/>
        </authorList>
    </citation>
    <scope>NUCLEOTIDE SEQUENCE [LARGE SCALE GENOMIC DNA]</scope>
    <source>
        <strain evidence="3">DSM 21789</strain>
    </source>
</reference>
<dbReference type="NCBIfam" id="TIGR03511">
    <property type="entry name" value="GldH_lipo"/>
    <property type="match status" value="1"/>
</dbReference>
<protein>
    <submittedName>
        <fullName evidence="2">Protein involved in gliding motility GldH</fullName>
    </submittedName>
</protein>
<dbReference type="RefSeq" id="WP_091474887.1">
    <property type="nucleotide sequence ID" value="NZ_FOJT01000003.1"/>
</dbReference>
<dbReference type="Proteomes" id="UP000199604">
    <property type="component" value="Unassembled WGS sequence"/>
</dbReference>
<gene>
    <name evidence="2" type="ORF">SAMN05660845_1136</name>
</gene>
<dbReference type="Pfam" id="PF14109">
    <property type="entry name" value="GldH_lipo"/>
    <property type="match status" value="1"/>
</dbReference>
<name>A0A1I0XCI9_9FLAO</name>
<dbReference type="PROSITE" id="PS51257">
    <property type="entry name" value="PROKAR_LIPOPROTEIN"/>
    <property type="match status" value="1"/>
</dbReference>
<evidence type="ECO:0000313" key="3">
    <source>
        <dbReference type="Proteomes" id="UP000199604"/>
    </source>
</evidence>
<dbReference type="STRING" id="498292.SAMN05660845_1136"/>
<feature type="chain" id="PRO_5011475193" evidence="1">
    <location>
        <begin position="22"/>
        <end position="170"/>
    </location>
</feature>
<keyword evidence="3" id="KW-1185">Reference proteome</keyword>
<organism evidence="2 3">
    <name type="scientific">Flavobacterium swingsii</name>
    <dbReference type="NCBI Taxonomy" id="498292"/>
    <lineage>
        <taxon>Bacteria</taxon>
        <taxon>Pseudomonadati</taxon>
        <taxon>Bacteroidota</taxon>
        <taxon>Flavobacteriia</taxon>
        <taxon>Flavobacteriales</taxon>
        <taxon>Flavobacteriaceae</taxon>
        <taxon>Flavobacterium</taxon>
    </lineage>
</organism>
<dbReference type="AlphaFoldDB" id="A0A1I0XCI9"/>
<keyword evidence="1" id="KW-0732">Signal</keyword>
<dbReference type="EMBL" id="FOJT01000003">
    <property type="protein sequence ID" value="SFA98136.1"/>
    <property type="molecule type" value="Genomic_DNA"/>
</dbReference>
<accession>A0A1I0XCI9</accession>